<evidence type="ECO:0000256" key="5">
    <source>
        <dbReference type="ARBA" id="ARBA00022741"/>
    </source>
</evidence>
<keyword evidence="7" id="KW-0067">ATP-binding</keyword>
<dbReference type="SUPFAM" id="SSF46689">
    <property type="entry name" value="Homeodomain-like"/>
    <property type="match status" value="1"/>
</dbReference>
<evidence type="ECO:0000256" key="2">
    <source>
        <dbReference type="ARBA" id="ARBA00012438"/>
    </source>
</evidence>
<dbReference type="Pfam" id="PF12833">
    <property type="entry name" value="HTH_18"/>
    <property type="match status" value="1"/>
</dbReference>
<keyword evidence="13" id="KW-1133">Transmembrane helix</keyword>
<keyword evidence="13" id="KW-0472">Membrane</keyword>
<dbReference type="PROSITE" id="PS01124">
    <property type="entry name" value="HTH_ARAC_FAMILY_2"/>
    <property type="match status" value="1"/>
</dbReference>
<feature type="domain" description="Histidine kinase" evidence="15">
    <location>
        <begin position="810"/>
        <end position="1040"/>
    </location>
</feature>
<evidence type="ECO:0000259" key="16">
    <source>
        <dbReference type="PROSITE" id="PS50110"/>
    </source>
</evidence>
<dbReference type="Pfam" id="PF07494">
    <property type="entry name" value="Reg_prop"/>
    <property type="match status" value="1"/>
</dbReference>
<dbReference type="InterPro" id="IPR001789">
    <property type="entry name" value="Sig_transdc_resp-reg_receiver"/>
</dbReference>
<evidence type="ECO:0000256" key="1">
    <source>
        <dbReference type="ARBA" id="ARBA00000085"/>
    </source>
</evidence>
<evidence type="ECO:0000256" key="6">
    <source>
        <dbReference type="ARBA" id="ARBA00022777"/>
    </source>
</evidence>
<feature type="compositionally biased region" description="Polar residues" evidence="12">
    <location>
        <begin position="1053"/>
        <end position="1072"/>
    </location>
</feature>
<dbReference type="Gene3D" id="3.30.565.10">
    <property type="entry name" value="Histidine kinase-like ATPase, C-terminal domain"/>
    <property type="match status" value="1"/>
</dbReference>
<feature type="modified residue" description="4-aspartylphosphate" evidence="11">
    <location>
        <position position="1122"/>
    </location>
</feature>
<dbReference type="FunFam" id="2.60.40.10:FF:000791">
    <property type="entry name" value="Two-component system sensor histidine kinase/response regulator"/>
    <property type="match status" value="1"/>
</dbReference>
<evidence type="ECO:0000256" key="4">
    <source>
        <dbReference type="ARBA" id="ARBA00022679"/>
    </source>
</evidence>
<dbReference type="Pfam" id="PF00512">
    <property type="entry name" value="HisKA"/>
    <property type="match status" value="1"/>
</dbReference>
<dbReference type="OrthoDB" id="9797097at2"/>
<keyword evidence="4" id="KW-0808">Transferase</keyword>
<name>A0A2T0SQ23_9BACT</name>
<dbReference type="CDD" id="cd00082">
    <property type="entry name" value="HisKA"/>
    <property type="match status" value="1"/>
</dbReference>
<dbReference type="InterPro" id="IPR011006">
    <property type="entry name" value="CheY-like_superfamily"/>
</dbReference>
<feature type="transmembrane region" description="Helical" evidence="13">
    <location>
        <begin position="756"/>
        <end position="776"/>
    </location>
</feature>
<dbReference type="InterPro" id="IPR018060">
    <property type="entry name" value="HTH_AraC"/>
</dbReference>
<dbReference type="SMART" id="SM00448">
    <property type="entry name" value="REC"/>
    <property type="match status" value="1"/>
</dbReference>
<dbReference type="InterPro" id="IPR003594">
    <property type="entry name" value="HATPase_dom"/>
</dbReference>
<evidence type="ECO:0000256" key="11">
    <source>
        <dbReference type="PROSITE-ProRule" id="PRU00169"/>
    </source>
</evidence>
<dbReference type="Gene3D" id="3.40.50.2300">
    <property type="match status" value="1"/>
</dbReference>
<dbReference type="Gene3D" id="2.130.10.10">
    <property type="entry name" value="YVTN repeat-like/Quinoprotein amine dehydrogenase"/>
    <property type="match status" value="2"/>
</dbReference>
<dbReference type="InterPro" id="IPR036097">
    <property type="entry name" value="HisK_dim/P_sf"/>
</dbReference>
<dbReference type="GO" id="GO:0000155">
    <property type="term" value="F:phosphorelay sensor kinase activity"/>
    <property type="evidence" value="ECO:0007669"/>
    <property type="project" value="InterPro"/>
</dbReference>
<keyword evidence="9" id="KW-0805">Transcription regulation</keyword>
<keyword evidence="3 11" id="KW-0597">Phosphoprotein</keyword>
<dbReference type="Pfam" id="PF00072">
    <property type="entry name" value="Response_reg"/>
    <property type="match status" value="1"/>
</dbReference>
<dbReference type="Pfam" id="PF02518">
    <property type="entry name" value="HATPase_c"/>
    <property type="match status" value="1"/>
</dbReference>
<dbReference type="PANTHER" id="PTHR43547:SF2">
    <property type="entry name" value="HYBRID SIGNAL TRANSDUCTION HISTIDINE KINASE C"/>
    <property type="match status" value="1"/>
</dbReference>
<dbReference type="SMART" id="SM00342">
    <property type="entry name" value="HTH_ARAC"/>
    <property type="match status" value="1"/>
</dbReference>
<dbReference type="InterPro" id="IPR015943">
    <property type="entry name" value="WD40/YVTN_repeat-like_dom_sf"/>
</dbReference>
<comment type="caution">
    <text evidence="17">The sequence shown here is derived from an EMBL/GenBank/DDBJ whole genome shotgun (WGS) entry which is preliminary data.</text>
</comment>
<dbReference type="SUPFAM" id="SSF47384">
    <property type="entry name" value="Homodimeric domain of signal transducing histidine kinase"/>
    <property type="match status" value="1"/>
</dbReference>
<keyword evidence="6" id="KW-0418">Kinase</keyword>
<dbReference type="EC" id="2.7.13.3" evidence="2"/>
<keyword evidence="5" id="KW-0547">Nucleotide-binding</keyword>
<reference evidence="17 18" key="1">
    <citation type="submission" date="2018-03" db="EMBL/GenBank/DDBJ databases">
        <title>Genomic Encyclopedia of Archaeal and Bacterial Type Strains, Phase II (KMG-II): from individual species to whole genera.</title>
        <authorList>
            <person name="Goeker M."/>
        </authorList>
    </citation>
    <scope>NUCLEOTIDE SEQUENCE [LARGE SCALE GENOMIC DNA]</scope>
    <source>
        <strain evidence="17 18">DSM 28354</strain>
    </source>
</reference>
<sequence>MHWLRYWFLGVIASLSIQTGFPASPTPEYLSVRTGLPQGFVSAIVQSRRGFMWFATRNGLCRYDGSRYKVFTYEPLNDRSLSYSSIVDIQTDRAGWLWLQTEDNHIDRFNPVSEQATRVSNTKAFRQLTAASPLAGMAVDTTRGVWVVTRAGVLAHLNSTGQLTDRQALPGVGTEPPLIHSIFTDRTGLVWLGGRTGLYQYNPATRQVRQFGAATGLPQQPVRFLRQRSNGELVVGTAGHLYFFNPRLATTRLILELPGQARVPLFAQGPGGKEYVDLNTFTDKNGLTPLPVNIRQVPPTPDCMLIDQSNTLWIGTAGNGIVKVSLNPLPFTAIPSQSFAVDWLTQQLLVPASVIPPAISTQSPTGIRYRFDQAGSCWLGGPQLPLYRYNLTTQRFTPLTTKGIPGDWLTNGNLYSRALTIDAAKNMWALTDASGRRLVQYDRVRDRFLAWPLLPDTYPAVAVNDMSVDGDHVYLATQGNGLIRVDRTAKRIIHWREDPQRSDALPIRYLLSLQQDSDQYDYLWIGTYGRGLCRLDKRTGQIRTFTVEQGLPDNVVYGIQPDRAGHLWLSTNRGLCRFDTRSFDVRTYTSDDGLPSDEFIRHQAIALPDGRLVFGGIGGYVSFRPNQIQDDPYAPSVALTSLRINNKAVNPLSPDSPVAASIEQLTALQLTHRQNFLAFDFAALQYNQSGQNQFRYKLIGLDNDWVYSGSQSTATYTNLSPATYTFVVNASNTSGVWSPETRQIRLTIQPAPWASWWAYTLYALLLILLVTIFVRVRVRRVQLRSQVALKEQESRQLQQLDQWRSRFFANITHEFRTPLTLILPPLELTLAEISDPQQRNRLTLVHRNATQLLRLINELLDMARMEAGNLRLTLTQANLVDFVEQIVAVFVEEAQRQSVRLQFQTQLTHNSYQFDADKLEKIINNLLINALKFTSANGQIDVALSQQSLLVTKAGTQGESLVDHVRLTVRDTGTGISPGDLSHIFERFYQADPTRDRPVGSSGIGLSYVSELVELMNGTIRVESQPGQGTTFTVDLPLAPVLVTARPAAPANDTPSANAADASTESDTPPGQTQILLVEDSNDIAEFVVSILSDDWSVQRARNGREGIDMALRYGPDLIISDVLMPELDGYELCRQLKQNPATSHIPILLLTAKSAAESRLKGLSAGADDYLTKPFQVDELRWRVRNRLEQQRRTRLHLRSQLLGEGHLPATSPEPADEFMNRVYDAIRTQLDNPKFGVGDLAEAVQLSRMHLNRKLKTLAGLSPNELIRAVRLNRAGEMLLGHTSVSSVAYAVGFDNPAYFSKVFKEHYGVTPSEFVEQHRSDS</sequence>
<dbReference type="FunFam" id="3.30.565.10:FF:000037">
    <property type="entry name" value="Hybrid sensor histidine kinase/response regulator"/>
    <property type="match status" value="1"/>
</dbReference>
<dbReference type="GO" id="GO:0003700">
    <property type="term" value="F:DNA-binding transcription factor activity"/>
    <property type="evidence" value="ECO:0007669"/>
    <property type="project" value="InterPro"/>
</dbReference>
<dbReference type="SMART" id="SM00388">
    <property type="entry name" value="HisKA"/>
    <property type="match status" value="1"/>
</dbReference>
<dbReference type="SUPFAM" id="SSF63829">
    <property type="entry name" value="Calcium-dependent phosphotriesterase"/>
    <property type="match status" value="2"/>
</dbReference>
<dbReference type="PROSITE" id="PS50110">
    <property type="entry name" value="RESPONSE_REGULATORY"/>
    <property type="match status" value="1"/>
</dbReference>
<dbReference type="InterPro" id="IPR036890">
    <property type="entry name" value="HATPase_C_sf"/>
</dbReference>
<dbReference type="Proteomes" id="UP000238375">
    <property type="component" value="Unassembled WGS sequence"/>
</dbReference>
<evidence type="ECO:0000256" key="12">
    <source>
        <dbReference type="SAM" id="MobiDB-lite"/>
    </source>
</evidence>
<dbReference type="PRINTS" id="PR00344">
    <property type="entry name" value="BCTRLSENSOR"/>
</dbReference>
<dbReference type="Gene3D" id="1.10.10.60">
    <property type="entry name" value="Homeodomain-like"/>
    <property type="match status" value="1"/>
</dbReference>
<dbReference type="SUPFAM" id="SSF52172">
    <property type="entry name" value="CheY-like"/>
    <property type="match status" value="1"/>
</dbReference>
<protein>
    <recommendedName>
        <fullName evidence="2">histidine kinase</fullName>
        <ecNumber evidence="2">2.7.13.3</ecNumber>
    </recommendedName>
</protein>
<dbReference type="GO" id="GO:0005524">
    <property type="term" value="F:ATP binding"/>
    <property type="evidence" value="ECO:0007669"/>
    <property type="project" value="UniProtKB-KW"/>
</dbReference>
<comment type="catalytic activity">
    <reaction evidence="1">
        <text>ATP + protein L-histidine = ADP + protein N-phospho-L-histidine.</text>
        <dbReference type="EC" id="2.7.13.3"/>
    </reaction>
</comment>
<dbReference type="Gene3D" id="1.10.287.130">
    <property type="match status" value="1"/>
</dbReference>
<evidence type="ECO:0000313" key="18">
    <source>
        <dbReference type="Proteomes" id="UP000238375"/>
    </source>
</evidence>
<dbReference type="EMBL" id="PVTE01000014">
    <property type="protein sequence ID" value="PRY35463.1"/>
    <property type="molecule type" value="Genomic_DNA"/>
</dbReference>
<feature type="domain" description="Response regulatory" evidence="16">
    <location>
        <begin position="1074"/>
        <end position="1189"/>
    </location>
</feature>
<dbReference type="Pfam" id="PF07495">
    <property type="entry name" value="Y_Y_Y"/>
    <property type="match status" value="1"/>
</dbReference>
<dbReference type="RefSeq" id="WP_106138980.1">
    <property type="nucleotide sequence ID" value="NZ_PVTE01000014.1"/>
</dbReference>
<evidence type="ECO:0000256" key="8">
    <source>
        <dbReference type="ARBA" id="ARBA00023012"/>
    </source>
</evidence>
<feature type="domain" description="HTH araC/xylS-type" evidence="14">
    <location>
        <begin position="1222"/>
        <end position="1320"/>
    </location>
</feature>
<dbReference type="InterPro" id="IPR009057">
    <property type="entry name" value="Homeodomain-like_sf"/>
</dbReference>
<dbReference type="InterPro" id="IPR005467">
    <property type="entry name" value="His_kinase_dom"/>
</dbReference>
<dbReference type="InterPro" id="IPR003661">
    <property type="entry name" value="HisK_dim/P_dom"/>
</dbReference>
<dbReference type="PROSITE" id="PS50109">
    <property type="entry name" value="HIS_KIN"/>
    <property type="match status" value="1"/>
</dbReference>
<evidence type="ECO:0000256" key="7">
    <source>
        <dbReference type="ARBA" id="ARBA00022840"/>
    </source>
</evidence>
<dbReference type="InterPro" id="IPR011123">
    <property type="entry name" value="Y_Y_Y"/>
</dbReference>
<evidence type="ECO:0000256" key="9">
    <source>
        <dbReference type="ARBA" id="ARBA00023015"/>
    </source>
</evidence>
<dbReference type="CDD" id="cd17574">
    <property type="entry name" value="REC_OmpR"/>
    <property type="match status" value="1"/>
</dbReference>
<organism evidence="17 18">
    <name type="scientific">Spirosoma oryzae</name>
    <dbReference type="NCBI Taxonomy" id="1469603"/>
    <lineage>
        <taxon>Bacteria</taxon>
        <taxon>Pseudomonadati</taxon>
        <taxon>Bacteroidota</taxon>
        <taxon>Cytophagia</taxon>
        <taxon>Cytophagales</taxon>
        <taxon>Cytophagaceae</taxon>
        <taxon>Spirosoma</taxon>
    </lineage>
</organism>
<dbReference type="GO" id="GO:0043565">
    <property type="term" value="F:sequence-specific DNA binding"/>
    <property type="evidence" value="ECO:0007669"/>
    <property type="project" value="InterPro"/>
</dbReference>
<dbReference type="SUPFAM" id="SSF55874">
    <property type="entry name" value="ATPase domain of HSP90 chaperone/DNA topoisomerase II/histidine kinase"/>
    <property type="match status" value="1"/>
</dbReference>
<dbReference type="Gene3D" id="2.60.40.10">
    <property type="entry name" value="Immunoglobulins"/>
    <property type="match status" value="1"/>
</dbReference>
<keyword evidence="13" id="KW-0812">Transmembrane</keyword>
<accession>A0A2T0SQ23</accession>
<evidence type="ECO:0000256" key="10">
    <source>
        <dbReference type="ARBA" id="ARBA00023163"/>
    </source>
</evidence>
<keyword evidence="18" id="KW-1185">Reference proteome</keyword>
<evidence type="ECO:0000313" key="17">
    <source>
        <dbReference type="EMBL" id="PRY35463.1"/>
    </source>
</evidence>
<dbReference type="InterPro" id="IPR011110">
    <property type="entry name" value="Reg_prop"/>
</dbReference>
<evidence type="ECO:0000256" key="13">
    <source>
        <dbReference type="SAM" id="Phobius"/>
    </source>
</evidence>
<evidence type="ECO:0000259" key="15">
    <source>
        <dbReference type="PROSITE" id="PS50109"/>
    </source>
</evidence>
<feature type="region of interest" description="Disordered" evidence="12">
    <location>
        <begin position="1048"/>
        <end position="1072"/>
    </location>
</feature>
<dbReference type="InterPro" id="IPR013783">
    <property type="entry name" value="Ig-like_fold"/>
</dbReference>
<dbReference type="SMART" id="SM00387">
    <property type="entry name" value="HATPase_c"/>
    <property type="match status" value="1"/>
</dbReference>
<evidence type="ECO:0000259" key="14">
    <source>
        <dbReference type="PROSITE" id="PS01124"/>
    </source>
</evidence>
<evidence type="ECO:0000256" key="3">
    <source>
        <dbReference type="ARBA" id="ARBA00022553"/>
    </source>
</evidence>
<gene>
    <name evidence="17" type="ORF">CLV58_11448</name>
</gene>
<dbReference type="InterPro" id="IPR004358">
    <property type="entry name" value="Sig_transdc_His_kin-like_C"/>
</dbReference>
<proteinExistence type="predicted"/>
<dbReference type="PANTHER" id="PTHR43547">
    <property type="entry name" value="TWO-COMPONENT HISTIDINE KINASE"/>
    <property type="match status" value="1"/>
</dbReference>
<keyword evidence="10" id="KW-0804">Transcription</keyword>
<keyword evidence="8" id="KW-0902">Two-component regulatory system</keyword>